<reference evidence="5" key="1">
    <citation type="journal article" date="2014" name="Proc. Natl. Acad. Sci. U.S.A.">
        <title>Extensive sampling of basidiomycete genomes demonstrates inadequacy of the white-rot/brown-rot paradigm for wood decay fungi.</title>
        <authorList>
            <person name="Riley R."/>
            <person name="Salamov A.A."/>
            <person name="Brown D.W."/>
            <person name="Nagy L.G."/>
            <person name="Floudas D."/>
            <person name="Held B.W."/>
            <person name="Levasseur A."/>
            <person name="Lombard V."/>
            <person name="Morin E."/>
            <person name="Otillar R."/>
            <person name="Lindquist E.A."/>
            <person name="Sun H."/>
            <person name="LaButti K.M."/>
            <person name="Schmutz J."/>
            <person name="Jabbour D."/>
            <person name="Luo H."/>
            <person name="Baker S.E."/>
            <person name="Pisabarro A.G."/>
            <person name="Walton J.D."/>
            <person name="Blanchette R.A."/>
            <person name="Henrissat B."/>
            <person name="Martin F."/>
            <person name="Cullen D."/>
            <person name="Hibbett D.S."/>
            <person name="Grigoriev I.V."/>
        </authorList>
    </citation>
    <scope>NUCLEOTIDE SEQUENCE [LARGE SCALE GENOMIC DNA]</scope>
    <source>
        <strain evidence="5">MUCL 33604</strain>
    </source>
</reference>
<feature type="domain" description="NAD-dependent epimerase/dehydratase" evidence="3">
    <location>
        <begin position="10"/>
        <end position="253"/>
    </location>
</feature>
<evidence type="ECO:0000256" key="1">
    <source>
        <dbReference type="ARBA" id="ARBA00023002"/>
    </source>
</evidence>
<dbReference type="HOGENOM" id="CLU_007383_9_2_1"/>
<dbReference type="Proteomes" id="UP000027265">
    <property type="component" value="Unassembled WGS sequence"/>
</dbReference>
<evidence type="ECO:0000313" key="4">
    <source>
        <dbReference type="EMBL" id="KDQ50495.1"/>
    </source>
</evidence>
<keyword evidence="5" id="KW-1185">Reference proteome</keyword>
<dbReference type="InterPro" id="IPR001509">
    <property type="entry name" value="Epimerase_deHydtase"/>
</dbReference>
<evidence type="ECO:0000313" key="5">
    <source>
        <dbReference type="Proteomes" id="UP000027265"/>
    </source>
</evidence>
<comment type="similarity">
    <text evidence="2">Belongs to the NAD(P)-dependent epimerase/dehydratase family. Dihydroflavonol-4-reductase subfamily.</text>
</comment>
<dbReference type="Gene3D" id="3.40.50.720">
    <property type="entry name" value="NAD(P)-binding Rossmann-like Domain"/>
    <property type="match status" value="1"/>
</dbReference>
<dbReference type="EMBL" id="KL197759">
    <property type="protein sequence ID" value="KDQ50495.1"/>
    <property type="molecule type" value="Genomic_DNA"/>
</dbReference>
<sequence length="346" mass="37816">MATHSNKPLILITGASGFLGSYVVYEALEAGYRVRGTARSGKVNLVKQGYAKYKDQLEVSPIDDIVTSDFTQALKGVEAVIHVASPLVGVVDAEHTLDGAINGALNVLRQAEKAGIKNFVVTSSVAAITSLSDPRLYTEYEFTDKDWNPATKEDALKPGAADMVVYSASKALAERAVWDFVKQHPHLDVTTVLPPFIFGPFAPGFLIPEKSISALSTNAHIYSLINGTMPIDLGVGSADIRDVARLHIAALTPKSPSNTQQKRVLVARETIDWKVVTEYVAEQRPELKDRLPSTKGVANLTGPFATLDTTRAREWLGVKTFIPWQQTMLAAIDDLLRFENQWSRKV</sequence>
<protein>
    <recommendedName>
        <fullName evidence="3">NAD-dependent epimerase/dehydratase domain-containing protein</fullName>
    </recommendedName>
</protein>
<dbReference type="GO" id="GO:0016616">
    <property type="term" value="F:oxidoreductase activity, acting on the CH-OH group of donors, NAD or NADP as acceptor"/>
    <property type="evidence" value="ECO:0007669"/>
    <property type="project" value="TreeGrafter"/>
</dbReference>
<organism evidence="4 5">
    <name type="scientific">Jaapia argillacea MUCL 33604</name>
    <dbReference type="NCBI Taxonomy" id="933084"/>
    <lineage>
        <taxon>Eukaryota</taxon>
        <taxon>Fungi</taxon>
        <taxon>Dikarya</taxon>
        <taxon>Basidiomycota</taxon>
        <taxon>Agaricomycotina</taxon>
        <taxon>Agaricomycetes</taxon>
        <taxon>Agaricomycetidae</taxon>
        <taxon>Jaapiales</taxon>
        <taxon>Jaapiaceae</taxon>
        <taxon>Jaapia</taxon>
    </lineage>
</organism>
<dbReference type="STRING" id="933084.A0A067P9L2"/>
<accession>A0A067P9L2</accession>
<dbReference type="PANTHER" id="PTHR10366">
    <property type="entry name" value="NAD DEPENDENT EPIMERASE/DEHYDRATASE"/>
    <property type="match status" value="1"/>
</dbReference>
<dbReference type="InterPro" id="IPR036291">
    <property type="entry name" value="NAD(P)-bd_dom_sf"/>
</dbReference>
<dbReference type="PANTHER" id="PTHR10366:SF564">
    <property type="entry name" value="STEROL-4-ALPHA-CARBOXYLATE 3-DEHYDROGENASE, DECARBOXYLATING"/>
    <property type="match status" value="1"/>
</dbReference>
<keyword evidence="1" id="KW-0560">Oxidoreductase</keyword>
<dbReference type="OrthoDB" id="2735536at2759"/>
<dbReference type="InParanoid" id="A0A067P9L2"/>
<dbReference type="SUPFAM" id="SSF51735">
    <property type="entry name" value="NAD(P)-binding Rossmann-fold domains"/>
    <property type="match status" value="1"/>
</dbReference>
<evidence type="ECO:0000256" key="2">
    <source>
        <dbReference type="ARBA" id="ARBA00023445"/>
    </source>
</evidence>
<proteinExistence type="inferred from homology"/>
<name>A0A067P9L2_9AGAM</name>
<dbReference type="InterPro" id="IPR050425">
    <property type="entry name" value="NAD(P)_dehydrat-like"/>
</dbReference>
<gene>
    <name evidence="4" type="ORF">JAAARDRAFT_41955</name>
</gene>
<evidence type="ECO:0000259" key="3">
    <source>
        <dbReference type="Pfam" id="PF01370"/>
    </source>
</evidence>
<dbReference type="AlphaFoldDB" id="A0A067P9L2"/>
<dbReference type="Pfam" id="PF01370">
    <property type="entry name" value="Epimerase"/>
    <property type="match status" value="1"/>
</dbReference>